<name>A0A916WP05_9SPHN</name>
<dbReference type="SUPFAM" id="SSF55021">
    <property type="entry name" value="ACT-like"/>
    <property type="match status" value="1"/>
</dbReference>
<dbReference type="PROSITE" id="PS51671">
    <property type="entry name" value="ACT"/>
    <property type="match status" value="1"/>
</dbReference>
<evidence type="ECO:0000256" key="5">
    <source>
        <dbReference type="ARBA" id="ARBA00049406"/>
    </source>
</evidence>
<dbReference type="GO" id="GO:0009097">
    <property type="term" value="P:isoleucine biosynthetic process"/>
    <property type="evidence" value="ECO:0007669"/>
    <property type="project" value="TreeGrafter"/>
</dbReference>
<dbReference type="Gene3D" id="3.30.70.260">
    <property type="match status" value="1"/>
</dbReference>
<evidence type="ECO:0000259" key="6">
    <source>
        <dbReference type="PROSITE" id="PS51671"/>
    </source>
</evidence>
<keyword evidence="3" id="KW-0663">Pyridoxal phosphate</keyword>
<dbReference type="InterPro" id="IPR005789">
    <property type="entry name" value="Thr_deHydtase_catblc"/>
</dbReference>
<dbReference type="PANTHER" id="PTHR48078">
    <property type="entry name" value="THREONINE DEHYDRATASE, MITOCHONDRIAL-RELATED"/>
    <property type="match status" value="1"/>
</dbReference>
<evidence type="ECO:0000256" key="4">
    <source>
        <dbReference type="ARBA" id="ARBA00023239"/>
    </source>
</evidence>
<comment type="similarity">
    <text evidence="2">Belongs to the serine/threonine dehydratase family.</text>
</comment>
<keyword evidence="8" id="KW-1185">Reference proteome</keyword>
<organism evidence="7 8">
    <name type="scientific">Sphingomonas metalli</name>
    <dbReference type="NCBI Taxonomy" id="1779358"/>
    <lineage>
        <taxon>Bacteria</taxon>
        <taxon>Pseudomonadati</taxon>
        <taxon>Pseudomonadota</taxon>
        <taxon>Alphaproteobacteria</taxon>
        <taxon>Sphingomonadales</taxon>
        <taxon>Sphingomonadaceae</taxon>
        <taxon>Sphingomonas</taxon>
    </lineage>
</organism>
<dbReference type="NCBIfam" id="TIGR01127">
    <property type="entry name" value="ilvA_1Cterm"/>
    <property type="match status" value="1"/>
</dbReference>
<dbReference type="InterPro" id="IPR002912">
    <property type="entry name" value="ACT_dom"/>
</dbReference>
<accession>A0A916WP05</accession>
<dbReference type="CDD" id="cd04886">
    <property type="entry name" value="ACT_ThrD-II-like"/>
    <property type="match status" value="1"/>
</dbReference>
<evidence type="ECO:0000256" key="1">
    <source>
        <dbReference type="ARBA" id="ARBA00001933"/>
    </source>
</evidence>
<dbReference type="InterPro" id="IPR050147">
    <property type="entry name" value="Ser/Thr_Dehydratase"/>
</dbReference>
<evidence type="ECO:0000313" key="7">
    <source>
        <dbReference type="EMBL" id="GGB16211.1"/>
    </source>
</evidence>
<dbReference type="PANTHER" id="PTHR48078:SF6">
    <property type="entry name" value="L-THREONINE DEHYDRATASE CATABOLIC TDCB"/>
    <property type="match status" value="1"/>
</dbReference>
<evidence type="ECO:0000313" key="8">
    <source>
        <dbReference type="Proteomes" id="UP000623067"/>
    </source>
</evidence>
<dbReference type="Proteomes" id="UP000623067">
    <property type="component" value="Unassembled WGS sequence"/>
</dbReference>
<reference evidence="7" key="1">
    <citation type="journal article" date="2014" name="Int. J. Syst. Evol. Microbiol.">
        <title>Complete genome sequence of Corynebacterium casei LMG S-19264T (=DSM 44701T), isolated from a smear-ripened cheese.</title>
        <authorList>
            <consortium name="US DOE Joint Genome Institute (JGI-PGF)"/>
            <person name="Walter F."/>
            <person name="Albersmeier A."/>
            <person name="Kalinowski J."/>
            <person name="Ruckert C."/>
        </authorList>
    </citation>
    <scope>NUCLEOTIDE SEQUENCE</scope>
    <source>
        <strain evidence="7">CGMCC 1.15330</strain>
    </source>
</reference>
<reference evidence="7" key="2">
    <citation type="submission" date="2020-09" db="EMBL/GenBank/DDBJ databases">
        <authorList>
            <person name="Sun Q."/>
            <person name="Zhou Y."/>
        </authorList>
    </citation>
    <scope>NUCLEOTIDE SEQUENCE</scope>
    <source>
        <strain evidence="7">CGMCC 1.15330</strain>
    </source>
</reference>
<dbReference type="AlphaFoldDB" id="A0A916WP05"/>
<dbReference type="SUPFAM" id="SSF53686">
    <property type="entry name" value="Tryptophan synthase beta subunit-like PLP-dependent enzymes"/>
    <property type="match status" value="1"/>
</dbReference>
<protein>
    <submittedName>
        <fullName evidence="7">Threonine ammonia-lyase</fullName>
    </submittedName>
</protein>
<comment type="caution">
    <text evidence="7">The sequence shown here is derived from an EMBL/GenBank/DDBJ whole genome shotgun (WGS) entry which is preliminary data.</text>
</comment>
<dbReference type="Gene3D" id="3.40.50.1100">
    <property type="match status" value="2"/>
</dbReference>
<feature type="domain" description="ACT" evidence="6">
    <location>
        <begin position="338"/>
        <end position="415"/>
    </location>
</feature>
<dbReference type="GO" id="GO:0006565">
    <property type="term" value="P:L-serine catabolic process"/>
    <property type="evidence" value="ECO:0007669"/>
    <property type="project" value="TreeGrafter"/>
</dbReference>
<dbReference type="EMBL" id="BMIH01000001">
    <property type="protein sequence ID" value="GGB16211.1"/>
    <property type="molecule type" value="Genomic_DNA"/>
</dbReference>
<dbReference type="GO" id="GO:0003941">
    <property type="term" value="F:L-serine ammonia-lyase activity"/>
    <property type="evidence" value="ECO:0007669"/>
    <property type="project" value="UniProtKB-EC"/>
</dbReference>
<comment type="cofactor">
    <cofactor evidence="1">
        <name>pyridoxal 5'-phosphate</name>
        <dbReference type="ChEBI" id="CHEBI:597326"/>
    </cofactor>
</comment>
<proteinExistence type="inferred from homology"/>
<dbReference type="FunFam" id="3.40.50.1100:FF:000005">
    <property type="entry name" value="Threonine dehydratase catabolic"/>
    <property type="match status" value="1"/>
</dbReference>
<keyword evidence="4" id="KW-0456">Lyase</keyword>
<dbReference type="InterPro" id="IPR044561">
    <property type="entry name" value="ACT_ThrD-II-like"/>
</dbReference>
<dbReference type="InterPro" id="IPR045865">
    <property type="entry name" value="ACT-like_dom_sf"/>
</dbReference>
<dbReference type="InterPro" id="IPR001926">
    <property type="entry name" value="TrpB-like_PALP"/>
</dbReference>
<evidence type="ECO:0000256" key="2">
    <source>
        <dbReference type="ARBA" id="ARBA00010869"/>
    </source>
</evidence>
<dbReference type="InterPro" id="IPR036052">
    <property type="entry name" value="TrpB-like_PALP_sf"/>
</dbReference>
<dbReference type="Pfam" id="PF00291">
    <property type="entry name" value="PALP"/>
    <property type="match status" value="1"/>
</dbReference>
<dbReference type="CDD" id="cd01562">
    <property type="entry name" value="Thr-dehyd"/>
    <property type="match status" value="1"/>
</dbReference>
<dbReference type="RefSeq" id="WP_188656772.1">
    <property type="nucleotide sequence ID" value="NZ_BMIH01000001.1"/>
</dbReference>
<dbReference type="GO" id="GO:0004794">
    <property type="term" value="F:threonine deaminase activity"/>
    <property type="evidence" value="ECO:0007669"/>
    <property type="project" value="InterPro"/>
</dbReference>
<dbReference type="GO" id="GO:0006567">
    <property type="term" value="P:L-threonine catabolic process"/>
    <property type="evidence" value="ECO:0007669"/>
    <property type="project" value="InterPro"/>
</dbReference>
<gene>
    <name evidence="7" type="ORF">GCM10011380_02110</name>
</gene>
<dbReference type="NCBIfam" id="NF005600">
    <property type="entry name" value="PRK07334.1"/>
    <property type="match status" value="1"/>
</dbReference>
<comment type="catalytic activity">
    <reaction evidence="5">
        <text>L-serine = pyruvate + NH4(+)</text>
        <dbReference type="Rhea" id="RHEA:19169"/>
        <dbReference type="ChEBI" id="CHEBI:15361"/>
        <dbReference type="ChEBI" id="CHEBI:28938"/>
        <dbReference type="ChEBI" id="CHEBI:33384"/>
        <dbReference type="EC" id="4.3.1.17"/>
    </reaction>
</comment>
<evidence type="ECO:0000256" key="3">
    <source>
        <dbReference type="ARBA" id="ARBA00022898"/>
    </source>
</evidence>
<sequence length="415" mass="44275">MATQIKPADTGSLPVTIDDVRAAHARIRDAIVRTPTLASRTLSQLTGATVYLKFENLQFTAAYKERGALNTLLLLSDEAKAKGVIAASAGNHAQGLAYHANRLGVPATIVMPRNTPTVKVVQTEGHGATVVLEGDTFDAAYAHARVLEAERGFTFVHPFDDPRVIAGQGTVALEMFEDVPAIDTLVTPIGGGGLISGMATVARAQGRPVEVVGVEAELYPSMYNRINGTDMPCAGDTLAEGIAVKEPGGIPARMVRALVDDILLVSERSLEEAVSLLLQIEKTVVEGAGAAGLAALLAHPGRFTGRTVGVVLCGGNIDTRLLANVLLRDLARSGRLARLRIRLQDQPGSLYNVARLFDQERVNIIEVYHQRVFTTLPAKGLITDIECETRDNAHLQRLIDALRGAGYETAQVELA</sequence>